<dbReference type="InterPro" id="IPR017972">
    <property type="entry name" value="Cyt_P450_CS"/>
</dbReference>
<evidence type="ECO:0000256" key="6">
    <source>
        <dbReference type="ARBA" id="ARBA00023033"/>
    </source>
</evidence>
<evidence type="ECO:0000313" key="9">
    <source>
        <dbReference type="EMBL" id="QIN80508.1"/>
    </source>
</evidence>
<dbReference type="InterPro" id="IPR036396">
    <property type="entry name" value="Cyt_P450_sf"/>
</dbReference>
<evidence type="ECO:0000256" key="1">
    <source>
        <dbReference type="ARBA" id="ARBA00010617"/>
    </source>
</evidence>
<dbReference type="InterPro" id="IPR002401">
    <property type="entry name" value="Cyt_P450_E_grp-I"/>
</dbReference>
<dbReference type="PRINTS" id="PR00385">
    <property type="entry name" value="P450"/>
</dbReference>
<keyword evidence="4 8" id="KW-0560">Oxidoreductase</keyword>
<dbReference type="InterPro" id="IPR001128">
    <property type="entry name" value="Cyt_P450"/>
</dbReference>
<dbReference type="Proteomes" id="UP000502706">
    <property type="component" value="Chromosome"/>
</dbReference>
<organism evidence="9 10">
    <name type="scientific">Rubrobacter marinus</name>
    <dbReference type="NCBI Taxonomy" id="2653852"/>
    <lineage>
        <taxon>Bacteria</taxon>
        <taxon>Bacillati</taxon>
        <taxon>Actinomycetota</taxon>
        <taxon>Rubrobacteria</taxon>
        <taxon>Rubrobacterales</taxon>
        <taxon>Rubrobacteraceae</taxon>
        <taxon>Rubrobacter</taxon>
    </lineage>
</organism>
<dbReference type="PANTHER" id="PTHR24291">
    <property type="entry name" value="CYTOCHROME P450 FAMILY 4"/>
    <property type="match status" value="1"/>
</dbReference>
<proteinExistence type="inferred from homology"/>
<dbReference type="KEGG" id="rmar:GBA65_20545"/>
<comment type="similarity">
    <text evidence="1 8">Belongs to the cytochrome P450 family.</text>
</comment>
<evidence type="ECO:0000256" key="8">
    <source>
        <dbReference type="RuleBase" id="RU000461"/>
    </source>
</evidence>
<dbReference type="RefSeq" id="WP_166398175.1">
    <property type="nucleotide sequence ID" value="NZ_CP045121.1"/>
</dbReference>
<evidence type="ECO:0000256" key="2">
    <source>
        <dbReference type="ARBA" id="ARBA00022617"/>
    </source>
</evidence>
<evidence type="ECO:0000256" key="7">
    <source>
        <dbReference type="PIRSR" id="PIRSR602401-1"/>
    </source>
</evidence>
<keyword evidence="3 7" id="KW-0479">Metal-binding</keyword>
<gene>
    <name evidence="9" type="ORF">GBA65_20545</name>
</gene>
<evidence type="ECO:0000256" key="4">
    <source>
        <dbReference type="ARBA" id="ARBA00023002"/>
    </source>
</evidence>
<comment type="cofactor">
    <cofactor evidence="7">
        <name>heme</name>
        <dbReference type="ChEBI" id="CHEBI:30413"/>
    </cofactor>
</comment>
<dbReference type="SUPFAM" id="SSF48264">
    <property type="entry name" value="Cytochrome P450"/>
    <property type="match status" value="1"/>
</dbReference>
<dbReference type="CDD" id="cd20620">
    <property type="entry name" value="CYP132-like"/>
    <property type="match status" value="1"/>
</dbReference>
<dbReference type="PANTHER" id="PTHR24291:SF50">
    <property type="entry name" value="BIFUNCTIONAL ALBAFLAVENONE MONOOXYGENASE_TERPENE SYNTHASE"/>
    <property type="match status" value="1"/>
</dbReference>
<keyword evidence="10" id="KW-1185">Reference proteome</keyword>
<dbReference type="PRINTS" id="PR00463">
    <property type="entry name" value="EP450I"/>
</dbReference>
<dbReference type="Pfam" id="PF00067">
    <property type="entry name" value="p450"/>
    <property type="match status" value="1"/>
</dbReference>
<keyword evidence="6 8" id="KW-0503">Monooxygenase</keyword>
<evidence type="ECO:0000313" key="10">
    <source>
        <dbReference type="Proteomes" id="UP000502706"/>
    </source>
</evidence>
<evidence type="ECO:0000256" key="3">
    <source>
        <dbReference type="ARBA" id="ARBA00022723"/>
    </source>
</evidence>
<dbReference type="PROSITE" id="PS00086">
    <property type="entry name" value="CYTOCHROME_P450"/>
    <property type="match status" value="1"/>
</dbReference>
<keyword evidence="2 7" id="KW-0349">Heme</keyword>
<dbReference type="InterPro" id="IPR050196">
    <property type="entry name" value="Cytochrome_P450_Monoox"/>
</dbReference>
<dbReference type="GO" id="GO:0004497">
    <property type="term" value="F:monooxygenase activity"/>
    <property type="evidence" value="ECO:0007669"/>
    <property type="project" value="UniProtKB-KW"/>
</dbReference>
<reference evidence="9 10" key="1">
    <citation type="submission" date="2019-10" db="EMBL/GenBank/DDBJ databases">
        <title>Rubrobacter sp nov SCSIO 52915 isolated from a deep-sea sediment in the South China Sea.</title>
        <authorList>
            <person name="Chen R.W."/>
        </authorList>
    </citation>
    <scope>NUCLEOTIDE SEQUENCE [LARGE SCALE GENOMIC DNA]</scope>
    <source>
        <strain evidence="9 10">SCSIO 52915</strain>
    </source>
</reference>
<dbReference type="GO" id="GO:0005506">
    <property type="term" value="F:iron ion binding"/>
    <property type="evidence" value="ECO:0007669"/>
    <property type="project" value="InterPro"/>
</dbReference>
<keyword evidence="5 7" id="KW-0408">Iron</keyword>
<dbReference type="Gene3D" id="1.10.630.10">
    <property type="entry name" value="Cytochrome P450"/>
    <property type="match status" value="1"/>
</dbReference>
<feature type="binding site" description="axial binding residue" evidence="7">
    <location>
        <position position="414"/>
    </location>
    <ligand>
        <name>heme</name>
        <dbReference type="ChEBI" id="CHEBI:30413"/>
    </ligand>
    <ligandPart>
        <name>Fe</name>
        <dbReference type="ChEBI" id="CHEBI:18248"/>
    </ligandPart>
</feature>
<dbReference type="GO" id="GO:0020037">
    <property type="term" value="F:heme binding"/>
    <property type="evidence" value="ECO:0007669"/>
    <property type="project" value="InterPro"/>
</dbReference>
<accession>A0A6G8Q226</accession>
<dbReference type="EMBL" id="CP045121">
    <property type="protein sequence ID" value="QIN80508.1"/>
    <property type="molecule type" value="Genomic_DNA"/>
</dbReference>
<sequence>MGSGYSGTATRPVPYLRGTFPFGCAREMRADPLGLLLRARADLGDLVKMHLGPYPIYMLFRPEHVEHVLQKNPANYLKDGYEHLEPMVGHGLISSEGELWRRQRRLIQPAFHKKRLDGMARTMTDATEATLDRWRERLRAGDDVLDANAEMSRLTLEIVGRALFGSALGGEASRGEEALSLVFRLGFDRAGRFLQIPFGVPTPKNLRYRRGIRDMDEIVRSMLEARRDAGPSNGEDPMGGDLLDMLLAAHETGNGEGISEKQLRDEVLTIMGAGYETTARTLCWTFYLLDRHPEAARGLRDELGHILGGRTPTVEDLPRLPYTRMVLQESMRLFPPVWGLSRRLKETDRVDGARIPRGNRVIISAYVTHRHPDLWPEPERFDPERFRDATLMDRPPRDMPRYAYFPFSGGPRGCVGVNFAAMEAALVLATVAQSFTLSVAPGHHIKPEPSFTLRPSNGLPVKLHEIA</sequence>
<protein>
    <submittedName>
        <fullName evidence="9">Cytochrome P450</fullName>
    </submittedName>
</protein>
<dbReference type="GO" id="GO:0016705">
    <property type="term" value="F:oxidoreductase activity, acting on paired donors, with incorporation or reduction of molecular oxygen"/>
    <property type="evidence" value="ECO:0007669"/>
    <property type="project" value="InterPro"/>
</dbReference>
<evidence type="ECO:0000256" key="5">
    <source>
        <dbReference type="ARBA" id="ARBA00023004"/>
    </source>
</evidence>
<name>A0A6G8Q226_9ACTN</name>
<dbReference type="AlphaFoldDB" id="A0A6G8Q226"/>